<dbReference type="Proteomes" id="UP001652740">
    <property type="component" value="Unplaced"/>
</dbReference>
<gene>
    <name evidence="5" type="primary">LOC113518184</name>
</gene>
<dbReference type="GO" id="GO:0051082">
    <property type="term" value="F:unfolded protein binding"/>
    <property type="evidence" value="ECO:0007669"/>
    <property type="project" value="TreeGrafter"/>
</dbReference>
<evidence type="ECO:0000313" key="4">
    <source>
        <dbReference type="Proteomes" id="UP001652740"/>
    </source>
</evidence>
<dbReference type="InParanoid" id="A0A6J1X063"/>
<protein>
    <submittedName>
        <fullName evidence="5">HEAT repeat-containing protein 3</fullName>
    </submittedName>
</protein>
<evidence type="ECO:0000313" key="5">
    <source>
        <dbReference type="RefSeq" id="XP_026758786.1"/>
    </source>
</evidence>
<dbReference type="RefSeq" id="XP_026758786.1">
    <property type="nucleotide sequence ID" value="XM_026902985.3"/>
</dbReference>
<dbReference type="GO" id="GO:0042273">
    <property type="term" value="P:ribosomal large subunit biogenesis"/>
    <property type="evidence" value="ECO:0007669"/>
    <property type="project" value="TreeGrafter"/>
</dbReference>
<dbReference type="GeneID" id="113518184"/>
<evidence type="ECO:0000256" key="2">
    <source>
        <dbReference type="SAM" id="MobiDB-lite"/>
    </source>
</evidence>
<dbReference type="Pfam" id="PF25567">
    <property type="entry name" value="TPR_SYO1"/>
    <property type="match status" value="1"/>
</dbReference>
<dbReference type="InterPro" id="IPR052616">
    <property type="entry name" value="SYO1-like"/>
</dbReference>
<dbReference type="PANTHER" id="PTHR13347">
    <property type="entry name" value="HEAT REPEAT-CONTAINING PROTEIN 3"/>
    <property type="match status" value="1"/>
</dbReference>
<dbReference type="OrthoDB" id="288703at2759"/>
<name>A0A6J1X063_GALME</name>
<dbReference type="InterPro" id="IPR016024">
    <property type="entry name" value="ARM-type_fold"/>
</dbReference>
<dbReference type="SUPFAM" id="SSF48371">
    <property type="entry name" value="ARM repeat"/>
    <property type="match status" value="1"/>
</dbReference>
<dbReference type="InterPro" id="IPR057990">
    <property type="entry name" value="TPR_SYO1"/>
</dbReference>
<feature type="domain" description="SYO1-like TPR repeats" evidence="3">
    <location>
        <begin position="373"/>
        <end position="636"/>
    </location>
</feature>
<feature type="region of interest" description="Disordered" evidence="2">
    <location>
        <begin position="1"/>
        <end position="24"/>
    </location>
</feature>
<comment type="similarity">
    <text evidence="1">Belongs to the nuclear import and ribosome assembly adapter family.</text>
</comment>
<dbReference type="InterPro" id="IPR011989">
    <property type="entry name" value="ARM-like"/>
</dbReference>
<dbReference type="FunCoup" id="A0A6J1X063">
    <property type="interactions" value="86"/>
</dbReference>
<organism evidence="4 5">
    <name type="scientific">Galleria mellonella</name>
    <name type="common">Greater wax moth</name>
    <dbReference type="NCBI Taxonomy" id="7137"/>
    <lineage>
        <taxon>Eukaryota</taxon>
        <taxon>Metazoa</taxon>
        <taxon>Ecdysozoa</taxon>
        <taxon>Arthropoda</taxon>
        <taxon>Hexapoda</taxon>
        <taxon>Insecta</taxon>
        <taxon>Pterygota</taxon>
        <taxon>Neoptera</taxon>
        <taxon>Endopterygota</taxon>
        <taxon>Lepidoptera</taxon>
        <taxon>Glossata</taxon>
        <taxon>Ditrysia</taxon>
        <taxon>Pyraloidea</taxon>
        <taxon>Pyralidae</taxon>
        <taxon>Galleriinae</taxon>
        <taxon>Galleria</taxon>
    </lineage>
</organism>
<dbReference type="GO" id="GO:0006606">
    <property type="term" value="P:protein import into nucleus"/>
    <property type="evidence" value="ECO:0007669"/>
    <property type="project" value="TreeGrafter"/>
</dbReference>
<dbReference type="AlphaFoldDB" id="A0A6J1X063"/>
<evidence type="ECO:0000259" key="3">
    <source>
        <dbReference type="Pfam" id="PF25567"/>
    </source>
</evidence>
<reference evidence="5" key="1">
    <citation type="submission" date="2025-08" db="UniProtKB">
        <authorList>
            <consortium name="RefSeq"/>
        </authorList>
    </citation>
    <scope>IDENTIFICATION</scope>
    <source>
        <tissue evidence="5">Whole larvae</tissue>
    </source>
</reference>
<keyword evidence="4" id="KW-1185">Reference proteome</keyword>
<dbReference type="KEGG" id="gmw:113518184"/>
<feature type="compositionally biased region" description="Basic residues" evidence="2">
    <location>
        <begin position="1"/>
        <end position="15"/>
    </location>
</feature>
<sequence>MGKIKKSKPNKNKKVLNHDNSDEDEQLCVDTKENAVQTVLDQLQAANVEEKYCGLQTLALLIETSEHLDQVITQGVVKVAAPLLMDAAGSVRNAASGTLRNMSALRMEVCDAMMEQDIMTPLKCYFQEYAQTWTPDVTSKFKDEDIDTFINCTNLLLNLCESSELAIKYLEQYKILDVFPRYLDIGVFGSDTVAAVLQCLFVAIEDNPQAMQRVKNNSEKQLEQLLSMEGSDPSILLIKTLAAGVVINTCGGIITTLPVNFMNEIISILAKTLSMDHRLACNHVSSNVPLINGAGKLETLKGKEAQILDSQLKSVSQMLDAQQRAIEIIANICSCEDSDDSLNGGDSSDSEELEGDMIDNGEESLLVEDKLPPEIMEAFVSLKIFEKISARAQLPAQNVMLILKEYEGSQLVYKKLQTLQTRALLCINNIISTLPIEGLGGVNGVYKIWVDAGKLVFQQNSDNFSLIESATAVMRAALDKIKLRENGNTSECNLFGDMALSDIEVMLIGIRECQMPEIRSNLLRMIGMLALLFVNNLNETTTDVICKITEFILEQAHKENEVWVLAEALDTLIDLYSEDETDEIAAKVKLVDKLTVLAPIIKNKARQQKRLPKEYKVLVSTVVSNLPRFIKYKKGRISCL</sequence>
<proteinExistence type="inferred from homology"/>
<dbReference type="PANTHER" id="PTHR13347:SF1">
    <property type="entry name" value="HEAT REPEAT-CONTAINING PROTEIN 3"/>
    <property type="match status" value="1"/>
</dbReference>
<dbReference type="Gene3D" id="1.25.10.10">
    <property type="entry name" value="Leucine-rich Repeat Variant"/>
    <property type="match status" value="1"/>
</dbReference>
<evidence type="ECO:0000256" key="1">
    <source>
        <dbReference type="ARBA" id="ARBA00049983"/>
    </source>
</evidence>
<accession>A0A6J1X063</accession>